<feature type="region of interest" description="Disordered" evidence="1">
    <location>
        <begin position="38"/>
        <end position="68"/>
    </location>
</feature>
<evidence type="ECO:0000256" key="1">
    <source>
        <dbReference type="SAM" id="MobiDB-lite"/>
    </source>
</evidence>
<evidence type="ECO:0000313" key="3">
    <source>
        <dbReference type="Proteomes" id="UP000001699"/>
    </source>
</evidence>
<organism evidence="2 3">
    <name type="scientific">Aspergillus fumigatus (strain CBS 144.89 / FGSC A1163 / CEA10)</name>
    <name type="common">Neosartorya fumigata</name>
    <dbReference type="NCBI Taxonomy" id="451804"/>
    <lineage>
        <taxon>Eukaryota</taxon>
        <taxon>Fungi</taxon>
        <taxon>Dikarya</taxon>
        <taxon>Ascomycota</taxon>
        <taxon>Pezizomycotina</taxon>
        <taxon>Eurotiomycetes</taxon>
        <taxon>Eurotiomycetidae</taxon>
        <taxon>Eurotiales</taxon>
        <taxon>Aspergillaceae</taxon>
        <taxon>Aspergillus</taxon>
        <taxon>Aspergillus subgen. Fumigati</taxon>
    </lineage>
</organism>
<gene>
    <name evidence="2" type="ORF">AFUB_081640</name>
</gene>
<accession>B0Y9M9</accession>
<protein>
    <submittedName>
        <fullName evidence="2">Uncharacterized protein</fullName>
    </submittedName>
</protein>
<keyword evidence="3" id="KW-1185">Reference proteome</keyword>
<dbReference type="Proteomes" id="UP000001699">
    <property type="component" value="Unassembled WGS sequence"/>
</dbReference>
<sequence>MKQGDGRRLLAQAIGYIERGMGQQGGGELPEHQVCVRPSGRRYKRTTAAPQGPAWGTSSSDAKTDRQS</sequence>
<dbReference type="EMBL" id="DS499600">
    <property type="protein sequence ID" value="EDP48722.1"/>
    <property type="molecule type" value="Genomic_DNA"/>
</dbReference>
<dbReference type="HOGENOM" id="CLU_2793520_0_0_1"/>
<dbReference type="VEuPathDB" id="FungiDB:AFUB_081640"/>
<reference evidence="2 3" key="1">
    <citation type="journal article" date="2008" name="PLoS Genet.">
        <title>Genomic islands in the pathogenic filamentous fungus Aspergillus fumigatus.</title>
        <authorList>
            <person name="Fedorova N.D."/>
            <person name="Khaldi N."/>
            <person name="Joardar V.S."/>
            <person name="Maiti R."/>
            <person name="Amedeo P."/>
            <person name="Anderson M.J."/>
            <person name="Crabtree J."/>
            <person name="Silva J.C."/>
            <person name="Badger J.H."/>
            <person name="Albarraq A."/>
            <person name="Angiuoli S."/>
            <person name="Bussey H."/>
            <person name="Bowyer P."/>
            <person name="Cotty P.J."/>
            <person name="Dyer P.S."/>
            <person name="Egan A."/>
            <person name="Galens K."/>
            <person name="Fraser-Liggett C.M."/>
            <person name="Haas B.J."/>
            <person name="Inman J.M."/>
            <person name="Kent R."/>
            <person name="Lemieux S."/>
            <person name="Malavazi I."/>
            <person name="Orvis J."/>
            <person name="Roemer T."/>
            <person name="Ronning C.M."/>
            <person name="Sundaram J.P."/>
            <person name="Sutton G."/>
            <person name="Turner G."/>
            <person name="Venter J.C."/>
            <person name="White O.R."/>
            <person name="Whitty B.R."/>
            <person name="Youngman P."/>
            <person name="Wolfe K.H."/>
            <person name="Goldman G.H."/>
            <person name="Wortman J.R."/>
            <person name="Jiang B."/>
            <person name="Denning D.W."/>
            <person name="Nierman W.C."/>
        </authorList>
    </citation>
    <scope>NUCLEOTIDE SEQUENCE [LARGE SCALE GENOMIC DNA]</scope>
    <source>
        <strain evidence="3">CBS 144.89 / FGSC A1163 / CEA10</strain>
    </source>
</reference>
<name>B0Y9M9_ASPFC</name>
<dbReference type="AlphaFoldDB" id="B0Y9M9"/>
<evidence type="ECO:0000313" key="2">
    <source>
        <dbReference type="EMBL" id="EDP48722.1"/>
    </source>
</evidence>
<proteinExistence type="predicted"/>